<dbReference type="Proteomes" id="UP001241377">
    <property type="component" value="Unassembled WGS sequence"/>
</dbReference>
<reference evidence="1" key="1">
    <citation type="submission" date="2023-04" db="EMBL/GenBank/DDBJ databases">
        <title>Draft Genome sequencing of Naganishia species isolated from polar environments using Oxford Nanopore Technology.</title>
        <authorList>
            <person name="Leo P."/>
            <person name="Venkateswaran K."/>
        </authorList>
    </citation>
    <scope>NUCLEOTIDE SEQUENCE</scope>
    <source>
        <strain evidence="1">MNA-CCFEE 5261</strain>
    </source>
</reference>
<protein>
    <submittedName>
        <fullName evidence="1">Uncharacterized protein</fullName>
    </submittedName>
</protein>
<gene>
    <name evidence="1" type="ORF">QFC19_000087</name>
</gene>
<sequence length="234" mass="23765">MMPGAYVGSDDDDDGETDAASRGANIGSGWEDDLESGGASVSAASDLESASPESSSEAEVVPSTSTGTSVSGTGGMESDVDGEEQGTVPLLPSSTVPPPRSRPPPPAEHSSTGSCSRVVDWRGTPVYLEVICTPAQHRSGRGLMDQMSTLWASWVVRVVGEGDEGHGDGDGIGAEEGISGAPTSSQTAVGSAGEVTGPSEEVWAKKGWNVFFGGSVSIPVRPSCPPRASRGRKS</sequence>
<accession>A0ACC2WQZ9</accession>
<dbReference type="EMBL" id="JASBWR010000001">
    <property type="protein sequence ID" value="KAJ9113893.1"/>
    <property type="molecule type" value="Genomic_DNA"/>
</dbReference>
<evidence type="ECO:0000313" key="2">
    <source>
        <dbReference type="Proteomes" id="UP001241377"/>
    </source>
</evidence>
<comment type="caution">
    <text evidence="1">The sequence shown here is derived from an EMBL/GenBank/DDBJ whole genome shotgun (WGS) entry which is preliminary data.</text>
</comment>
<keyword evidence="2" id="KW-1185">Reference proteome</keyword>
<proteinExistence type="predicted"/>
<evidence type="ECO:0000313" key="1">
    <source>
        <dbReference type="EMBL" id="KAJ9113893.1"/>
    </source>
</evidence>
<organism evidence="1 2">
    <name type="scientific">Naganishia cerealis</name>
    <dbReference type="NCBI Taxonomy" id="610337"/>
    <lineage>
        <taxon>Eukaryota</taxon>
        <taxon>Fungi</taxon>
        <taxon>Dikarya</taxon>
        <taxon>Basidiomycota</taxon>
        <taxon>Agaricomycotina</taxon>
        <taxon>Tremellomycetes</taxon>
        <taxon>Filobasidiales</taxon>
        <taxon>Filobasidiaceae</taxon>
        <taxon>Naganishia</taxon>
    </lineage>
</organism>
<name>A0ACC2WQZ9_9TREE</name>